<name>A0A068V214_COFCA</name>
<dbReference type="InParanoid" id="A0A068V214"/>
<sequence>MITSLPSWPTEAPPTLPANPSFHHCSTPPPSTLYHPQISSTIPQPCTLPLQSASEKLIQFNTQTPYTLNRAPFPFSAPLHLRPQPQAAPQSTLHR</sequence>
<accession>A0A068V214</accession>
<protein>
    <submittedName>
        <fullName evidence="2">DH200=94 genomic scaffold, scaffold_88</fullName>
    </submittedName>
</protein>
<evidence type="ECO:0000313" key="3">
    <source>
        <dbReference type="Proteomes" id="UP000295252"/>
    </source>
</evidence>
<dbReference type="Proteomes" id="UP000295252">
    <property type="component" value="Unassembled WGS sequence"/>
</dbReference>
<gene>
    <name evidence="2" type="ORF">GSCOC_T00041149001</name>
</gene>
<proteinExistence type="predicted"/>
<dbReference type="EMBL" id="HG739172">
    <property type="protein sequence ID" value="CDP14597.1"/>
    <property type="molecule type" value="Genomic_DNA"/>
</dbReference>
<dbReference type="AlphaFoldDB" id="A0A068V214"/>
<keyword evidence="3" id="KW-1185">Reference proteome</keyword>
<reference evidence="3" key="1">
    <citation type="journal article" date="2014" name="Science">
        <title>The coffee genome provides insight into the convergent evolution of caffeine biosynthesis.</title>
        <authorList>
            <person name="Denoeud F."/>
            <person name="Carretero-Paulet L."/>
            <person name="Dereeper A."/>
            <person name="Droc G."/>
            <person name="Guyot R."/>
            <person name="Pietrella M."/>
            <person name="Zheng C."/>
            <person name="Alberti A."/>
            <person name="Anthony F."/>
            <person name="Aprea G."/>
            <person name="Aury J.M."/>
            <person name="Bento P."/>
            <person name="Bernard M."/>
            <person name="Bocs S."/>
            <person name="Campa C."/>
            <person name="Cenci A."/>
            <person name="Combes M.C."/>
            <person name="Crouzillat D."/>
            <person name="Da Silva C."/>
            <person name="Daddiego L."/>
            <person name="De Bellis F."/>
            <person name="Dussert S."/>
            <person name="Garsmeur O."/>
            <person name="Gayraud T."/>
            <person name="Guignon V."/>
            <person name="Jahn K."/>
            <person name="Jamilloux V."/>
            <person name="Joet T."/>
            <person name="Labadie K."/>
            <person name="Lan T."/>
            <person name="Leclercq J."/>
            <person name="Lepelley M."/>
            <person name="Leroy T."/>
            <person name="Li L.T."/>
            <person name="Librado P."/>
            <person name="Lopez L."/>
            <person name="Munoz A."/>
            <person name="Noel B."/>
            <person name="Pallavicini A."/>
            <person name="Perrotta G."/>
            <person name="Poncet V."/>
            <person name="Pot D."/>
            <person name="Priyono X."/>
            <person name="Rigoreau M."/>
            <person name="Rouard M."/>
            <person name="Rozas J."/>
            <person name="Tranchant-Dubreuil C."/>
            <person name="VanBuren R."/>
            <person name="Zhang Q."/>
            <person name="Andrade A.C."/>
            <person name="Argout X."/>
            <person name="Bertrand B."/>
            <person name="de Kochko A."/>
            <person name="Graziosi G."/>
            <person name="Henry R.J."/>
            <person name="Jayarama X."/>
            <person name="Ming R."/>
            <person name="Nagai C."/>
            <person name="Rounsley S."/>
            <person name="Sankoff D."/>
            <person name="Giuliano G."/>
            <person name="Albert V.A."/>
            <person name="Wincker P."/>
            <person name="Lashermes P."/>
        </authorList>
    </citation>
    <scope>NUCLEOTIDE SEQUENCE [LARGE SCALE GENOMIC DNA]</scope>
    <source>
        <strain evidence="3">cv. DH200-94</strain>
    </source>
</reference>
<evidence type="ECO:0000256" key="1">
    <source>
        <dbReference type="SAM" id="MobiDB-lite"/>
    </source>
</evidence>
<evidence type="ECO:0000313" key="2">
    <source>
        <dbReference type="EMBL" id="CDP14597.1"/>
    </source>
</evidence>
<feature type="region of interest" description="Disordered" evidence="1">
    <location>
        <begin position="1"/>
        <end position="38"/>
    </location>
</feature>
<organism evidence="2 3">
    <name type="scientific">Coffea canephora</name>
    <name type="common">Robusta coffee</name>
    <dbReference type="NCBI Taxonomy" id="49390"/>
    <lineage>
        <taxon>Eukaryota</taxon>
        <taxon>Viridiplantae</taxon>
        <taxon>Streptophyta</taxon>
        <taxon>Embryophyta</taxon>
        <taxon>Tracheophyta</taxon>
        <taxon>Spermatophyta</taxon>
        <taxon>Magnoliopsida</taxon>
        <taxon>eudicotyledons</taxon>
        <taxon>Gunneridae</taxon>
        <taxon>Pentapetalae</taxon>
        <taxon>asterids</taxon>
        <taxon>lamiids</taxon>
        <taxon>Gentianales</taxon>
        <taxon>Rubiaceae</taxon>
        <taxon>Ixoroideae</taxon>
        <taxon>Gardenieae complex</taxon>
        <taxon>Bertiereae - Coffeeae clade</taxon>
        <taxon>Coffeeae</taxon>
        <taxon>Coffea</taxon>
    </lineage>
</organism>
<dbReference type="Gramene" id="CDP14597">
    <property type="protein sequence ID" value="CDP14597"/>
    <property type="gene ID" value="GSCOC_T00041149001"/>
</dbReference>